<gene>
    <name evidence="2" type="ORF">C2869_12190</name>
</gene>
<dbReference type="RefSeq" id="WP_108603196.1">
    <property type="nucleotide sequence ID" value="NZ_CP026604.1"/>
</dbReference>
<protein>
    <submittedName>
        <fullName evidence="2">Diguanylate cyclase</fullName>
    </submittedName>
</protein>
<dbReference type="SUPFAM" id="SSF53850">
    <property type="entry name" value="Periplasmic binding protein-like II"/>
    <property type="match status" value="1"/>
</dbReference>
<accession>A0A2S0VSH1</accession>
<name>A0A2S0VSH1_9ALTE</name>
<evidence type="ECO:0000313" key="2">
    <source>
        <dbReference type="EMBL" id="AWB67147.1"/>
    </source>
</evidence>
<keyword evidence="3" id="KW-1185">Reference proteome</keyword>
<dbReference type="PROSITE" id="PS51257">
    <property type="entry name" value="PROKAR_LIPOPROTEIN"/>
    <property type="match status" value="1"/>
</dbReference>
<feature type="signal peptide" evidence="1">
    <location>
        <begin position="1"/>
        <end position="22"/>
    </location>
</feature>
<organism evidence="2 3">
    <name type="scientific">Saccharobesus litoralis</name>
    <dbReference type="NCBI Taxonomy" id="2172099"/>
    <lineage>
        <taxon>Bacteria</taxon>
        <taxon>Pseudomonadati</taxon>
        <taxon>Pseudomonadota</taxon>
        <taxon>Gammaproteobacteria</taxon>
        <taxon>Alteromonadales</taxon>
        <taxon>Alteromonadaceae</taxon>
        <taxon>Saccharobesus</taxon>
    </lineage>
</organism>
<sequence>MKVISKLSIAILTVMLSLSCNAKTPIIYLNVDEPKDKYHTDLLKFLFKDSTKYELVPNSGPLTESRQHAELNSGELTVAAFAAGVDIEQRLLPIRIPILKGLLGHRIFIIRDGEQHRFSGIGSFSDLTRFKAGQGKFWSDTKILLSAGIPTVATNKYNNLFYMLEGGRFDYFPRAVHEPFSEISSRRELNLAVEPDIMLVYPLPLYLFVGQQNTELAQDIHTLLETAIADGSFDEFFFSYPLIVELLKKANLKNRKVFRVDNPHLPAETPLQRKEFWLDINKITI</sequence>
<feature type="chain" id="PRO_5015540906" evidence="1">
    <location>
        <begin position="23"/>
        <end position="285"/>
    </location>
</feature>
<dbReference type="OrthoDB" id="547680at2"/>
<dbReference type="Proteomes" id="UP000244441">
    <property type="component" value="Chromosome"/>
</dbReference>
<keyword evidence="1" id="KW-0732">Signal</keyword>
<evidence type="ECO:0000256" key="1">
    <source>
        <dbReference type="SAM" id="SignalP"/>
    </source>
</evidence>
<evidence type="ECO:0000313" key="3">
    <source>
        <dbReference type="Proteomes" id="UP000244441"/>
    </source>
</evidence>
<dbReference type="AlphaFoldDB" id="A0A2S0VSH1"/>
<reference evidence="2 3" key="1">
    <citation type="submission" date="2018-01" db="EMBL/GenBank/DDBJ databases">
        <title>Genome sequence of a Cantenovulum-like bacteria.</title>
        <authorList>
            <person name="Tan W.R."/>
            <person name="Lau N.-S."/>
            <person name="Go F."/>
            <person name="Amirul A.-A.A."/>
        </authorList>
    </citation>
    <scope>NUCLEOTIDE SEQUENCE [LARGE SCALE GENOMIC DNA]</scope>
    <source>
        <strain evidence="2 3">CCB-QB4</strain>
    </source>
</reference>
<proteinExistence type="predicted"/>
<dbReference type="EMBL" id="CP026604">
    <property type="protein sequence ID" value="AWB67147.1"/>
    <property type="molecule type" value="Genomic_DNA"/>
</dbReference>
<dbReference type="KEGG" id="cate:C2869_12190"/>